<feature type="transmembrane region" description="Helical" evidence="1">
    <location>
        <begin position="89"/>
        <end position="112"/>
    </location>
</feature>
<reference evidence="3" key="1">
    <citation type="submission" date="2021-01" db="EMBL/GenBank/DDBJ databases">
        <authorList>
            <person name="Corre E."/>
            <person name="Pelletier E."/>
            <person name="Niang G."/>
            <person name="Scheremetjew M."/>
            <person name="Finn R."/>
            <person name="Kale V."/>
            <person name="Holt S."/>
            <person name="Cochrane G."/>
            <person name="Meng A."/>
            <person name="Brown T."/>
            <person name="Cohen L."/>
        </authorList>
    </citation>
    <scope>NUCLEOTIDE SEQUENCE</scope>
    <source>
        <strain evidence="3">CCMP127</strain>
    </source>
</reference>
<dbReference type="Pfam" id="PF10192">
    <property type="entry name" value="GPR180-TMEM145_TM"/>
    <property type="match status" value="1"/>
</dbReference>
<proteinExistence type="predicted"/>
<evidence type="ECO:0000313" key="3">
    <source>
        <dbReference type="EMBL" id="CAE0409115.1"/>
    </source>
</evidence>
<evidence type="ECO:0000259" key="2">
    <source>
        <dbReference type="Pfam" id="PF10192"/>
    </source>
</evidence>
<protein>
    <recommendedName>
        <fullName evidence="2">GPR180/TMEM145 transmembrane domain-containing protein</fullName>
    </recommendedName>
</protein>
<dbReference type="AlphaFoldDB" id="A0A7S3L2B9"/>
<feature type="transmembrane region" description="Helical" evidence="1">
    <location>
        <begin position="170"/>
        <end position="189"/>
    </location>
</feature>
<organism evidence="3">
    <name type="scientific">Amphora coffeiformis</name>
    <dbReference type="NCBI Taxonomy" id="265554"/>
    <lineage>
        <taxon>Eukaryota</taxon>
        <taxon>Sar</taxon>
        <taxon>Stramenopiles</taxon>
        <taxon>Ochrophyta</taxon>
        <taxon>Bacillariophyta</taxon>
        <taxon>Bacillariophyceae</taxon>
        <taxon>Bacillariophycidae</taxon>
        <taxon>Thalassiophysales</taxon>
        <taxon>Catenulaceae</taxon>
        <taxon>Amphora</taxon>
    </lineage>
</organism>
<keyword evidence="1" id="KW-0812">Transmembrane</keyword>
<dbReference type="GO" id="GO:0019236">
    <property type="term" value="P:response to pheromone"/>
    <property type="evidence" value="ECO:0007669"/>
    <property type="project" value="InterPro"/>
</dbReference>
<sequence length="268" mass="29172">MLDTTSALLELAHLRLYESNGIGSYVLDAMSAHAEAVADALAAMLLWCLGAGWTLSTELQERALHSTTPIARLYHDWRHPFGHSGSGQALIGPGHVLMMFLVSGHVILAQWGRVYNDNFDSYHDYEHGPGRMLMWLRLTAGALFALGTWHTHQGLQQHAAGKTLSDFYKTLLGCGVVWYAGLPVLIWWVKLLPYYLKNCVVVVGSSVLQACVLASLAYLVTYSKALAKVNASVTNKNHSEDVLPGSLGSTAASAPRLFSLGPAKVRLD</sequence>
<accession>A0A7S3L2B9</accession>
<gene>
    <name evidence="3" type="ORF">ACOF00016_LOCUS6801</name>
</gene>
<name>A0A7S3L2B9_9STRA</name>
<dbReference type="InterPro" id="IPR047831">
    <property type="entry name" value="GPR180/TMEM145"/>
</dbReference>
<keyword evidence="1" id="KW-0472">Membrane</keyword>
<dbReference type="PANTHER" id="PTHR23252:SF24">
    <property type="entry name" value="TRANSMEMBRANE PROTEIN 145"/>
    <property type="match status" value="1"/>
</dbReference>
<evidence type="ECO:0000256" key="1">
    <source>
        <dbReference type="SAM" id="Phobius"/>
    </source>
</evidence>
<feature type="domain" description="GPR180/TMEM145 transmembrane" evidence="2">
    <location>
        <begin position="2"/>
        <end position="211"/>
    </location>
</feature>
<feature type="transmembrane region" description="Helical" evidence="1">
    <location>
        <begin position="132"/>
        <end position="149"/>
    </location>
</feature>
<keyword evidence="1" id="KW-1133">Transmembrane helix</keyword>
<dbReference type="GO" id="GO:0007186">
    <property type="term" value="P:G protein-coupled receptor signaling pathway"/>
    <property type="evidence" value="ECO:0007669"/>
    <property type="project" value="InterPro"/>
</dbReference>
<dbReference type="EMBL" id="HBIM01008014">
    <property type="protein sequence ID" value="CAE0409115.1"/>
    <property type="molecule type" value="Transcribed_RNA"/>
</dbReference>
<dbReference type="InterPro" id="IPR019336">
    <property type="entry name" value="GPR180/TMEM145_TM"/>
</dbReference>
<dbReference type="PANTHER" id="PTHR23252">
    <property type="entry name" value="INTIMAL THICKNESS RECEPTOR-RELATED"/>
    <property type="match status" value="1"/>
</dbReference>
<feature type="transmembrane region" description="Helical" evidence="1">
    <location>
        <begin position="195"/>
        <end position="220"/>
    </location>
</feature>